<comment type="similarity">
    <text evidence="2">Belongs to the outer membrane factor (OMF) (TC 1.B.17) family.</text>
</comment>
<sequence length="478" mass="50839">MGASETRPSVRTLGGVIRPALLATVAAFAISGPAARAETLSGALAKAYVTNPDINSQRAAVRQTDESVPAANAGYLPKISAFGNAGVAHQNGNLISPTSTGASDTDYALGTLPRGYGVQAQQTIFDGYQTMNKIRSADSQVLGAREQLRNTEQNTLLSGVTAYMDVLQNSAIVELDKNNVEVLKEQLRETKDRFTVGEVTRTDVAQAEASLASANAQLLTDQAVLEGSVATYRQVIGDQPKTLAPVKPLAKPLPRTLPEAVNISQVEHPAIVAQQHGVDVALLSIKIAEGALYPQASVTGQLAQSYDVNATPGQRLFSAQITGQLTIPIYQGGAEYANIRQSKEGLSVQELKASSTRDQIRQNVVAAWGRFQAAIGVVKAARASVAANEVALAGVREEAKVGQRTTLDVLNAQQALLSARTQLVRAEHDQVVFSYSLLSTIGRLNAPTLGLAVEEYDPRVHYDQVKNKWIGLRTPDGK</sequence>
<comment type="caution">
    <text evidence="9">The sequence shown here is derived from an EMBL/GenBank/DDBJ whole genome shotgun (WGS) entry which is preliminary data.</text>
</comment>
<dbReference type="GO" id="GO:0015288">
    <property type="term" value="F:porin activity"/>
    <property type="evidence" value="ECO:0007669"/>
    <property type="project" value="TreeGrafter"/>
</dbReference>
<evidence type="ECO:0000256" key="8">
    <source>
        <dbReference type="SAM" id="Coils"/>
    </source>
</evidence>
<evidence type="ECO:0000313" key="9">
    <source>
        <dbReference type="EMBL" id="RBP14373.1"/>
    </source>
</evidence>
<dbReference type="OrthoDB" id="9789368at2"/>
<keyword evidence="5" id="KW-0812">Transmembrane</keyword>
<dbReference type="Gene3D" id="1.20.1600.10">
    <property type="entry name" value="Outer membrane efflux proteins (OEP)"/>
    <property type="match status" value="1"/>
</dbReference>
<dbReference type="GO" id="GO:1990281">
    <property type="term" value="C:efflux pump complex"/>
    <property type="evidence" value="ECO:0007669"/>
    <property type="project" value="TreeGrafter"/>
</dbReference>
<evidence type="ECO:0000256" key="6">
    <source>
        <dbReference type="ARBA" id="ARBA00023136"/>
    </source>
</evidence>
<dbReference type="GO" id="GO:0009279">
    <property type="term" value="C:cell outer membrane"/>
    <property type="evidence" value="ECO:0007669"/>
    <property type="project" value="UniProtKB-SubCell"/>
</dbReference>
<evidence type="ECO:0000256" key="4">
    <source>
        <dbReference type="ARBA" id="ARBA00022452"/>
    </source>
</evidence>
<keyword evidence="7" id="KW-0998">Cell outer membrane</keyword>
<evidence type="ECO:0000313" key="10">
    <source>
        <dbReference type="Proteomes" id="UP000253529"/>
    </source>
</evidence>
<keyword evidence="3" id="KW-0813">Transport</keyword>
<dbReference type="NCBIfam" id="TIGR01844">
    <property type="entry name" value="type_I_sec_TolC"/>
    <property type="match status" value="1"/>
</dbReference>
<keyword evidence="10" id="KW-1185">Reference proteome</keyword>
<dbReference type="AlphaFoldDB" id="A0A366FI66"/>
<keyword evidence="6" id="KW-0472">Membrane</keyword>
<accession>A0A366FI66</accession>
<evidence type="ECO:0000256" key="7">
    <source>
        <dbReference type="ARBA" id="ARBA00023237"/>
    </source>
</evidence>
<dbReference type="InterPro" id="IPR003423">
    <property type="entry name" value="OMP_efflux"/>
</dbReference>
<dbReference type="PANTHER" id="PTHR30026:SF22">
    <property type="entry name" value="OUTER MEMBRANE EFFLUX PROTEIN"/>
    <property type="match status" value="1"/>
</dbReference>
<dbReference type="PANTHER" id="PTHR30026">
    <property type="entry name" value="OUTER MEMBRANE PROTEIN TOLC"/>
    <property type="match status" value="1"/>
</dbReference>
<keyword evidence="8" id="KW-0175">Coiled coil</keyword>
<proteinExistence type="inferred from homology"/>
<evidence type="ECO:0000256" key="3">
    <source>
        <dbReference type="ARBA" id="ARBA00022448"/>
    </source>
</evidence>
<dbReference type="InterPro" id="IPR010130">
    <property type="entry name" value="T1SS_OMP_TolC"/>
</dbReference>
<evidence type="ECO:0000256" key="1">
    <source>
        <dbReference type="ARBA" id="ARBA00004442"/>
    </source>
</evidence>
<organism evidence="9 10">
    <name type="scientific">Roseiarcus fermentans</name>
    <dbReference type="NCBI Taxonomy" id="1473586"/>
    <lineage>
        <taxon>Bacteria</taxon>
        <taxon>Pseudomonadati</taxon>
        <taxon>Pseudomonadota</taxon>
        <taxon>Alphaproteobacteria</taxon>
        <taxon>Hyphomicrobiales</taxon>
        <taxon>Roseiarcaceae</taxon>
        <taxon>Roseiarcus</taxon>
    </lineage>
</organism>
<protein>
    <submittedName>
        <fullName evidence="9">Outer membrane protein</fullName>
    </submittedName>
</protein>
<feature type="coiled-coil region" evidence="8">
    <location>
        <begin position="134"/>
        <end position="193"/>
    </location>
</feature>
<dbReference type="EMBL" id="QNRK01000009">
    <property type="protein sequence ID" value="RBP14373.1"/>
    <property type="molecule type" value="Genomic_DNA"/>
</dbReference>
<evidence type="ECO:0000256" key="5">
    <source>
        <dbReference type="ARBA" id="ARBA00022692"/>
    </source>
</evidence>
<dbReference type="Proteomes" id="UP000253529">
    <property type="component" value="Unassembled WGS sequence"/>
</dbReference>
<dbReference type="GO" id="GO:0015562">
    <property type="term" value="F:efflux transmembrane transporter activity"/>
    <property type="evidence" value="ECO:0007669"/>
    <property type="project" value="InterPro"/>
</dbReference>
<gene>
    <name evidence="9" type="ORF">DFR50_109126</name>
</gene>
<keyword evidence="4" id="KW-1134">Transmembrane beta strand</keyword>
<dbReference type="RefSeq" id="WP_113889053.1">
    <property type="nucleotide sequence ID" value="NZ_QNRK01000009.1"/>
</dbReference>
<dbReference type="SUPFAM" id="SSF56954">
    <property type="entry name" value="Outer membrane efflux proteins (OEP)"/>
    <property type="match status" value="1"/>
</dbReference>
<dbReference type="InterPro" id="IPR051906">
    <property type="entry name" value="TolC-like"/>
</dbReference>
<evidence type="ECO:0000256" key="2">
    <source>
        <dbReference type="ARBA" id="ARBA00007613"/>
    </source>
</evidence>
<reference evidence="9 10" key="1">
    <citation type="submission" date="2018-06" db="EMBL/GenBank/DDBJ databases">
        <title>Genomic Encyclopedia of Type Strains, Phase IV (KMG-IV): sequencing the most valuable type-strain genomes for metagenomic binning, comparative biology and taxonomic classification.</title>
        <authorList>
            <person name="Goeker M."/>
        </authorList>
    </citation>
    <scope>NUCLEOTIDE SEQUENCE [LARGE SCALE GENOMIC DNA]</scope>
    <source>
        <strain evidence="9 10">DSM 24875</strain>
    </source>
</reference>
<name>A0A366FI66_9HYPH</name>
<dbReference type="Pfam" id="PF02321">
    <property type="entry name" value="OEP"/>
    <property type="match status" value="2"/>
</dbReference>
<comment type="subcellular location">
    <subcellularLocation>
        <location evidence="1">Cell outer membrane</location>
    </subcellularLocation>
</comment>